<organism evidence="2 3">
    <name type="scientific">Chitinibacter bivalviorum</name>
    <dbReference type="NCBI Taxonomy" id="2739434"/>
    <lineage>
        <taxon>Bacteria</taxon>
        <taxon>Pseudomonadati</taxon>
        <taxon>Pseudomonadota</taxon>
        <taxon>Betaproteobacteria</taxon>
        <taxon>Neisseriales</taxon>
        <taxon>Chitinibacteraceae</taxon>
        <taxon>Chitinibacter</taxon>
    </lineage>
</organism>
<evidence type="ECO:0000259" key="1">
    <source>
        <dbReference type="Pfam" id="PF04994"/>
    </source>
</evidence>
<feature type="domain" description="TfoX C-terminal" evidence="1">
    <location>
        <begin position="7"/>
        <end position="82"/>
    </location>
</feature>
<protein>
    <submittedName>
        <fullName evidence="2">TfoX/Sxy family DNA transformation protein</fullName>
    </submittedName>
</protein>
<dbReference type="KEGG" id="chiz:HQ393_14165"/>
<dbReference type="Pfam" id="PF04994">
    <property type="entry name" value="TfoX_C"/>
    <property type="match status" value="1"/>
</dbReference>
<dbReference type="InterPro" id="IPR047525">
    <property type="entry name" value="TfoX-like"/>
</dbReference>
<dbReference type="InterPro" id="IPR043502">
    <property type="entry name" value="DNA/RNA_pol_sf"/>
</dbReference>
<reference evidence="2 3" key="1">
    <citation type="submission" date="2020-07" db="EMBL/GenBank/DDBJ databases">
        <title>Complete genome sequence of Chitinibacter sp. 2T18.</title>
        <authorList>
            <person name="Bae J.-W."/>
            <person name="Choi J.-W."/>
        </authorList>
    </citation>
    <scope>NUCLEOTIDE SEQUENCE [LARGE SCALE GENOMIC DNA]</scope>
    <source>
        <strain evidence="2 3">2T18</strain>
    </source>
</reference>
<dbReference type="InterPro" id="IPR007077">
    <property type="entry name" value="TfoX_C"/>
</dbReference>
<name>A0A7H9BKU6_9NEIS</name>
<dbReference type="SUPFAM" id="SSF56672">
    <property type="entry name" value="DNA/RNA polymerases"/>
    <property type="match status" value="1"/>
</dbReference>
<dbReference type="AlphaFoldDB" id="A0A7H9BKU6"/>
<dbReference type="RefSeq" id="WP_179355812.1">
    <property type="nucleotide sequence ID" value="NZ_CP058627.1"/>
</dbReference>
<evidence type="ECO:0000313" key="3">
    <source>
        <dbReference type="Proteomes" id="UP000509597"/>
    </source>
</evidence>
<dbReference type="EMBL" id="CP058627">
    <property type="protein sequence ID" value="QLG89297.1"/>
    <property type="molecule type" value="Genomic_DNA"/>
</dbReference>
<dbReference type="Proteomes" id="UP000509597">
    <property type="component" value="Chromosome"/>
</dbReference>
<dbReference type="PANTHER" id="PTHR36121:SF1">
    <property type="entry name" value="PROTEIN SXY"/>
    <property type="match status" value="1"/>
</dbReference>
<keyword evidence="3" id="KW-1185">Reference proteome</keyword>
<sequence>MGEINPQAVDQLKGLGPKSRDMLAQIGITTAAQLRAADAFDVYARLHQVMPNVSLNMLYALIGAQEDLPWQQIKTERKTEILLRLDDMGLAPKRK</sequence>
<proteinExistence type="predicted"/>
<dbReference type="Gene3D" id="1.10.150.20">
    <property type="entry name" value="5' to 3' exonuclease, C-terminal subdomain"/>
    <property type="match status" value="1"/>
</dbReference>
<evidence type="ECO:0000313" key="2">
    <source>
        <dbReference type="EMBL" id="QLG89297.1"/>
    </source>
</evidence>
<accession>A0A7H9BKU6</accession>
<gene>
    <name evidence="2" type="ORF">HQ393_14165</name>
</gene>
<dbReference type="PANTHER" id="PTHR36121">
    <property type="entry name" value="PROTEIN SXY"/>
    <property type="match status" value="1"/>
</dbReference>